<feature type="transmembrane region" description="Helical" evidence="1">
    <location>
        <begin position="6"/>
        <end position="25"/>
    </location>
</feature>
<dbReference type="RefSeq" id="WP_054863832.1">
    <property type="nucleotide sequence ID" value="NZ_MWPH01000003.1"/>
</dbReference>
<feature type="transmembrane region" description="Helical" evidence="1">
    <location>
        <begin position="32"/>
        <end position="53"/>
    </location>
</feature>
<dbReference type="EMBL" id="MWPH01000003">
    <property type="protein sequence ID" value="OVE83492.1"/>
    <property type="molecule type" value="Genomic_DNA"/>
</dbReference>
<name>A0A202E5E0_9EURY</name>
<evidence type="ECO:0000313" key="2">
    <source>
        <dbReference type="EMBL" id="OVE83492.1"/>
    </source>
</evidence>
<protein>
    <submittedName>
        <fullName evidence="2">Uncharacterized protein</fullName>
    </submittedName>
</protein>
<reference evidence="2 3" key="1">
    <citation type="submission" date="2017-02" db="EMBL/GenBank/DDBJ databases">
        <title>Natronthermophilus aegyptiacus gen. nov.,sp. nov., an aerobic, extremely halophilic alkalithermophilic archaeon isolated from the athalassohaline Wadi An Natrun, Egypt.</title>
        <authorList>
            <person name="Zhao B."/>
        </authorList>
    </citation>
    <scope>NUCLEOTIDE SEQUENCE [LARGE SCALE GENOMIC DNA]</scope>
    <source>
        <strain evidence="2 3">CGMCC 1.3597</strain>
    </source>
</reference>
<keyword evidence="1" id="KW-0812">Transmembrane</keyword>
<proteinExistence type="predicted"/>
<keyword evidence="1" id="KW-0472">Membrane</keyword>
<dbReference type="Proteomes" id="UP000196084">
    <property type="component" value="Unassembled WGS sequence"/>
</dbReference>
<organism evidence="2 3">
    <name type="scientific">Natronolimnobius baerhuensis</name>
    <dbReference type="NCBI Taxonomy" id="253108"/>
    <lineage>
        <taxon>Archaea</taxon>
        <taxon>Methanobacteriati</taxon>
        <taxon>Methanobacteriota</taxon>
        <taxon>Stenosarchaea group</taxon>
        <taxon>Halobacteria</taxon>
        <taxon>Halobacteriales</taxon>
        <taxon>Natrialbaceae</taxon>
        <taxon>Natronolimnobius</taxon>
    </lineage>
</organism>
<evidence type="ECO:0000313" key="3">
    <source>
        <dbReference type="Proteomes" id="UP000196084"/>
    </source>
</evidence>
<dbReference type="AlphaFoldDB" id="A0A202E5E0"/>
<sequence length="59" mass="6366">MTESFLHRIAVLTVLFGGFVTYIGSEPANPDLFVLGLLIALGGFLVGFVGLVIEARARW</sequence>
<comment type="caution">
    <text evidence="2">The sequence shown here is derived from an EMBL/GenBank/DDBJ whole genome shotgun (WGS) entry which is preliminary data.</text>
</comment>
<keyword evidence="3" id="KW-1185">Reference proteome</keyword>
<keyword evidence="1" id="KW-1133">Transmembrane helix</keyword>
<accession>A0A202E5E0</accession>
<evidence type="ECO:0000256" key="1">
    <source>
        <dbReference type="SAM" id="Phobius"/>
    </source>
</evidence>
<gene>
    <name evidence="2" type="ORF">B2G88_13690</name>
</gene>